<sequence>MTALILTAYYLAVAVRWTWILAGFCAIGLGAWALIDTLRRPAQNFIAADKRTKGFWLAVNAVGVLVVAFSGLTSFFGLLGVVANAVYLADVRPALNYYRPVRVRVRIRRRGQDGRGGAGGRRR</sequence>
<gene>
    <name evidence="2" type="ORF">OHJ16_14345</name>
</gene>
<dbReference type="Proteomes" id="UP001072034">
    <property type="component" value="Unassembled WGS sequence"/>
</dbReference>
<keyword evidence="1" id="KW-0812">Transmembrane</keyword>
<organism evidence="2 3">
    <name type="scientific">Actinomyces israelii</name>
    <dbReference type="NCBI Taxonomy" id="1659"/>
    <lineage>
        <taxon>Bacteria</taxon>
        <taxon>Bacillati</taxon>
        <taxon>Actinomycetota</taxon>
        <taxon>Actinomycetes</taxon>
        <taxon>Actinomycetales</taxon>
        <taxon>Actinomycetaceae</taxon>
        <taxon>Actinomyces</taxon>
    </lineage>
</organism>
<dbReference type="EMBL" id="JAPTMY010000043">
    <property type="protein sequence ID" value="MCZ0859219.1"/>
    <property type="molecule type" value="Genomic_DNA"/>
</dbReference>
<dbReference type="RefSeq" id="WP_268918483.1">
    <property type="nucleotide sequence ID" value="NZ_CAJPNG010000081.1"/>
</dbReference>
<dbReference type="Pfam" id="PF10724">
    <property type="entry name" value="DUF2516"/>
    <property type="match status" value="1"/>
</dbReference>
<evidence type="ECO:0000313" key="2">
    <source>
        <dbReference type="EMBL" id="MCZ0859219.1"/>
    </source>
</evidence>
<evidence type="ECO:0000256" key="1">
    <source>
        <dbReference type="SAM" id="Phobius"/>
    </source>
</evidence>
<feature type="transmembrane region" description="Helical" evidence="1">
    <location>
        <begin position="17"/>
        <end position="35"/>
    </location>
</feature>
<keyword evidence="1" id="KW-0472">Membrane</keyword>
<evidence type="ECO:0000313" key="3">
    <source>
        <dbReference type="Proteomes" id="UP001072034"/>
    </source>
</evidence>
<name>A0ABT4ID03_9ACTO</name>
<reference evidence="2" key="1">
    <citation type="submission" date="2022-10" db="EMBL/GenBank/DDBJ databases">
        <title>Genome sequence of Actinomyces israelii ATCC 10048.</title>
        <authorList>
            <person name="Watt R.M."/>
            <person name="Tong W.M."/>
        </authorList>
    </citation>
    <scope>NUCLEOTIDE SEQUENCE</scope>
    <source>
        <strain evidence="2">ATCC 10048</strain>
    </source>
</reference>
<comment type="caution">
    <text evidence="2">The sequence shown here is derived from an EMBL/GenBank/DDBJ whole genome shotgun (WGS) entry which is preliminary data.</text>
</comment>
<protein>
    <submittedName>
        <fullName evidence="2">DUF2516 family protein</fullName>
    </submittedName>
</protein>
<keyword evidence="1" id="KW-1133">Transmembrane helix</keyword>
<feature type="transmembrane region" description="Helical" evidence="1">
    <location>
        <begin position="55"/>
        <end position="88"/>
    </location>
</feature>
<proteinExistence type="predicted"/>
<dbReference type="InterPro" id="IPR019662">
    <property type="entry name" value="DUF2516"/>
</dbReference>
<accession>A0ABT4ID03</accession>
<keyword evidence="3" id="KW-1185">Reference proteome</keyword>